<proteinExistence type="predicted"/>
<evidence type="ECO:0008006" key="3">
    <source>
        <dbReference type="Google" id="ProtNLM"/>
    </source>
</evidence>
<feature type="signal peptide" evidence="1">
    <location>
        <begin position="1"/>
        <end position="17"/>
    </location>
</feature>
<evidence type="ECO:0000313" key="2">
    <source>
        <dbReference type="EMBL" id="CAD8393098.1"/>
    </source>
</evidence>
<protein>
    <recommendedName>
        <fullName evidence="3">Peptidase A1 domain-containing protein</fullName>
    </recommendedName>
</protein>
<organism evidence="2">
    <name type="scientific">Rhodosorus marinus</name>
    <dbReference type="NCBI Taxonomy" id="101924"/>
    <lineage>
        <taxon>Eukaryota</taxon>
        <taxon>Rhodophyta</taxon>
        <taxon>Stylonematophyceae</taxon>
        <taxon>Stylonematales</taxon>
        <taxon>Stylonemataceae</taxon>
        <taxon>Rhodosorus</taxon>
    </lineage>
</organism>
<accession>A0A7S0FZT6</accession>
<dbReference type="AlphaFoldDB" id="A0A7S0FZT6"/>
<evidence type="ECO:0000256" key="1">
    <source>
        <dbReference type="SAM" id="SignalP"/>
    </source>
</evidence>
<sequence length="341" mass="37399">MILALSLGSWTLVKVESQIGVVSYHRPHVGYRIECRNTAGVWVGRNSLLTRFKPVKNSKLTRVDRRSARVVSGSEGYDLALLDVDIVQNSWFTVSDTLPSAGALLTASAAVRGSGVQTKFGTSFLGIHNEGGRYRFDATAPSYLDPEEQFGIVVDEGNRLAGIVCAFAEGDDDIPPTLEIVPSTLVKAFLNQCRAGYINQCRAGTSIGPATLPFKLQAATNRSLREYLNVNEIDEGSLVIGRNMTEVCSCNWRSLKTATNPLRFRIRKTKISSTRRFKQTEEVLLRIAEHRVNADGSLSGAGFEKALVFPDYLASCLSPSDSIAVTMLRDGNIYEENVQLE</sequence>
<gene>
    <name evidence="2" type="ORF">RMAR0315_LOCUS3083</name>
</gene>
<name>A0A7S0FZT6_9RHOD</name>
<reference evidence="2" key="1">
    <citation type="submission" date="2021-01" db="EMBL/GenBank/DDBJ databases">
        <authorList>
            <person name="Corre E."/>
            <person name="Pelletier E."/>
            <person name="Niang G."/>
            <person name="Scheremetjew M."/>
            <person name="Finn R."/>
            <person name="Kale V."/>
            <person name="Holt S."/>
            <person name="Cochrane G."/>
            <person name="Meng A."/>
            <person name="Brown T."/>
            <person name="Cohen L."/>
        </authorList>
    </citation>
    <scope>NUCLEOTIDE SEQUENCE</scope>
    <source>
        <strain evidence="2">UTEX LB 2760</strain>
    </source>
</reference>
<dbReference type="EMBL" id="HBEK01005519">
    <property type="protein sequence ID" value="CAD8393098.1"/>
    <property type="molecule type" value="Transcribed_RNA"/>
</dbReference>
<feature type="chain" id="PRO_5030623070" description="Peptidase A1 domain-containing protein" evidence="1">
    <location>
        <begin position="18"/>
        <end position="341"/>
    </location>
</feature>
<keyword evidence="1" id="KW-0732">Signal</keyword>